<comment type="similarity">
    <text evidence="1">Belongs to the carotenoid oxygenase family.</text>
</comment>
<feature type="binding site" evidence="5">
    <location>
        <position position="597"/>
    </location>
    <ligand>
        <name>Fe cation</name>
        <dbReference type="ChEBI" id="CHEBI:24875"/>
        <note>catalytic</note>
    </ligand>
</feature>
<accession>A0AAP0G8D2</accession>
<sequence>MQTFHPHHVTFLQHPRLPINLFPRAAIPAVHSCRRRRLSSLSASTINHIDNLPAAAAAADFDDYQLLFSSQPAESVEPLQLLAVEGVLPADFPCGTYYLVGPDMISDSRGSTVNPLDGHGYLRSFHFGGSGKVMYMARYVETEAVREEREEATGKWRFRRAGIFSKLKAQRVTKDPSLLKNVANTTVLSWGGRLFCLWEGGHPYEIEPSTLATVGPADLIGAVVKIYTNNTCMLYIFLLSAGILGMPPMRTLSHYKIDAKRNMLLVLSCDVEDMFLPNSAFTFYEFDGNFNLKQKKRFLILDKLLIHDWAFTDTYYVLTGNRTKLNAPGILPFVSGLAPLMSTVSLNPSRPTTPIYLLPRLGDERNPARDWRIPVEAPSQFWTSHVGNAFEEKHGSGNTEIKIQASVCSYQWFSFKKLFGYDWESEKLDPSFMNVGKEELPHLVQISIMLNANGVCCWSSVVNSSSSWNEPTDFPIINPSNSGQRNKFLYASTTSGIRRLLPYFPFDSVIKLDCFDGVVKSWWSGSRRFVGEPMFVSKRTGDDDEDGYIIVVEVKQYAVFKKRCYLVVLDAKRVGHDDAVVAKMEVPEHLTFPFGFHGFWVDR</sequence>
<dbReference type="PANTHER" id="PTHR10543">
    <property type="entry name" value="BETA-CAROTENE DIOXYGENASE"/>
    <property type="match status" value="1"/>
</dbReference>
<evidence type="ECO:0000256" key="3">
    <source>
        <dbReference type="ARBA" id="ARBA00022964"/>
    </source>
</evidence>
<keyword evidence="7" id="KW-1185">Reference proteome</keyword>
<evidence type="ECO:0000256" key="4">
    <source>
        <dbReference type="ARBA" id="ARBA00023004"/>
    </source>
</evidence>
<keyword evidence="2 5" id="KW-0479">Metal-binding</keyword>
<dbReference type="GO" id="GO:0009570">
    <property type="term" value="C:chloroplast stroma"/>
    <property type="evidence" value="ECO:0007669"/>
    <property type="project" value="TreeGrafter"/>
</dbReference>
<dbReference type="EMBL" id="JBBWWQ010000006">
    <property type="protein sequence ID" value="KAK8944361.1"/>
    <property type="molecule type" value="Genomic_DNA"/>
</dbReference>
<dbReference type="GO" id="GO:0016121">
    <property type="term" value="P:carotene catabolic process"/>
    <property type="evidence" value="ECO:0007669"/>
    <property type="project" value="TreeGrafter"/>
</dbReference>
<dbReference type="AlphaFoldDB" id="A0AAP0G8D2"/>
<comment type="cofactor">
    <cofactor evidence="5">
        <name>Fe(2+)</name>
        <dbReference type="ChEBI" id="CHEBI:29033"/>
    </cofactor>
    <text evidence="5">Binds 1 Fe(2+) ion per subunit.</text>
</comment>
<proteinExistence type="inferred from homology"/>
<dbReference type="InterPro" id="IPR004294">
    <property type="entry name" value="Carotenoid_Oase"/>
</dbReference>
<dbReference type="Proteomes" id="UP001418222">
    <property type="component" value="Unassembled WGS sequence"/>
</dbReference>
<dbReference type="Pfam" id="PF03055">
    <property type="entry name" value="RPE65"/>
    <property type="match status" value="1"/>
</dbReference>
<evidence type="ECO:0000256" key="2">
    <source>
        <dbReference type="ARBA" id="ARBA00022723"/>
    </source>
</evidence>
<dbReference type="GO" id="GO:0046872">
    <property type="term" value="F:metal ion binding"/>
    <property type="evidence" value="ECO:0007669"/>
    <property type="project" value="UniProtKB-KW"/>
</dbReference>
<keyword evidence="4 5" id="KW-0408">Iron</keyword>
<feature type="binding site" evidence="5">
    <location>
        <position position="385"/>
    </location>
    <ligand>
        <name>Fe cation</name>
        <dbReference type="ChEBI" id="CHEBI:24875"/>
        <note>catalytic</note>
    </ligand>
</feature>
<evidence type="ECO:0000313" key="6">
    <source>
        <dbReference type="EMBL" id="KAK8944361.1"/>
    </source>
</evidence>
<protein>
    <recommendedName>
        <fullName evidence="8">Carotenoid cleavage dioxygenase 7</fullName>
    </recommendedName>
</protein>
<dbReference type="GO" id="GO:0045549">
    <property type="term" value="F:9-cis-epoxycarotenoid dioxygenase activity"/>
    <property type="evidence" value="ECO:0007669"/>
    <property type="project" value="TreeGrafter"/>
</dbReference>
<evidence type="ECO:0000313" key="7">
    <source>
        <dbReference type="Proteomes" id="UP001418222"/>
    </source>
</evidence>
<name>A0AAP0G8D2_9ASPA</name>
<comment type="caution">
    <text evidence="6">The sequence shown here is derived from an EMBL/GenBank/DDBJ whole genome shotgun (WGS) entry which is preliminary data.</text>
</comment>
<reference evidence="6 7" key="1">
    <citation type="journal article" date="2022" name="Nat. Plants">
        <title>Genomes of leafy and leafless Platanthera orchids illuminate the evolution of mycoheterotrophy.</title>
        <authorList>
            <person name="Li M.H."/>
            <person name="Liu K.W."/>
            <person name="Li Z."/>
            <person name="Lu H.C."/>
            <person name="Ye Q.L."/>
            <person name="Zhang D."/>
            <person name="Wang J.Y."/>
            <person name="Li Y.F."/>
            <person name="Zhong Z.M."/>
            <person name="Liu X."/>
            <person name="Yu X."/>
            <person name="Liu D.K."/>
            <person name="Tu X.D."/>
            <person name="Liu B."/>
            <person name="Hao Y."/>
            <person name="Liao X.Y."/>
            <person name="Jiang Y.T."/>
            <person name="Sun W.H."/>
            <person name="Chen J."/>
            <person name="Chen Y.Q."/>
            <person name="Ai Y."/>
            <person name="Zhai J.W."/>
            <person name="Wu S.S."/>
            <person name="Zhou Z."/>
            <person name="Hsiao Y.Y."/>
            <person name="Wu W.L."/>
            <person name="Chen Y.Y."/>
            <person name="Lin Y.F."/>
            <person name="Hsu J.L."/>
            <person name="Li C.Y."/>
            <person name="Wang Z.W."/>
            <person name="Zhao X."/>
            <person name="Zhong W.Y."/>
            <person name="Ma X.K."/>
            <person name="Ma L."/>
            <person name="Huang J."/>
            <person name="Chen G.Z."/>
            <person name="Huang M.Z."/>
            <person name="Huang L."/>
            <person name="Peng D.H."/>
            <person name="Luo Y.B."/>
            <person name="Zou S.Q."/>
            <person name="Chen S.P."/>
            <person name="Lan S."/>
            <person name="Tsai W.C."/>
            <person name="Van de Peer Y."/>
            <person name="Liu Z.J."/>
        </authorList>
    </citation>
    <scope>NUCLEOTIDE SEQUENCE [LARGE SCALE GENOMIC DNA]</scope>
    <source>
        <strain evidence="6">Lor287</strain>
    </source>
</reference>
<evidence type="ECO:0000256" key="5">
    <source>
        <dbReference type="PIRSR" id="PIRSR604294-1"/>
    </source>
</evidence>
<dbReference type="PANTHER" id="PTHR10543:SF37">
    <property type="entry name" value="CAROTENOID CLEAVAGE DIOXYGENASE 7, CHLOROPLASTIC"/>
    <property type="match status" value="1"/>
</dbReference>
<keyword evidence="3" id="KW-0560">Oxidoreductase</keyword>
<evidence type="ECO:0000256" key="1">
    <source>
        <dbReference type="ARBA" id="ARBA00006787"/>
    </source>
</evidence>
<evidence type="ECO:0008006" key="8">
    <source>
        <dbReference type="Google" id="ProtNLM"/>
    </source>
</evidence>
<keyword evidence="3" id="KW-0223">Dioxygenase</keyword>
<feature type="binding site" evidence="5">
    <location>
        <position position="307"/>
    </location>
    <ligand>
        <name>Fe cation</name>
        <dbReference type="ChEBI" id="CHEBI:24875"/>
        <note>catalytic</note>
    </ligand>
</feature>
<organism evidence="6 7">
    <name type="scientific">Platanthera zijinensis</name>
    <dbReference type="NCBI Taxonomy" id="2320716"/>
    <lineage>
        <taxon>Eukaryota</taxon>
        <taxon>Viridiplantae</taxon>
        <taxon>Streptophyta</taxon>
        <taxon>Embryophyta</taxon>
        <taxon>Tracheophyta</taxon>
        <taxon>Spermatophyta</taxon>
        <taxon>Magnoliopsida</taxon>
        <taxon>Liliopsida</taxon>
        <taxon>Asparagales</taxon>
        <taxon>Orchidaceae</taxon>
        <taxon>Orchidoideae</taxon>
        <taxon>Orchideae</taxon>
        <taxon>Orchidinae</taxon>
        <taxon>Platanthera</taxon>
    </lineage>
</organism>
<gene>
    <name evidence="6" type="ORF">KSP39_PZI008362</name>
</gene>